<gene>
    <name evidence="2" type="ORF">LBRM2904_34.1140</name>
</gene>
<feature type="compositionally biased region" description="Polar residues" evidence="1">
    <location>
        <begin position="112"/>
        <end position="124"/>
    </location>
</feature>
<dbReference type="Proteomes" id="UP000319462">
    <property type="component" value="Chromosome 34"/>
</dbReference>
<evidence type="ECO:0000313" key="3">
    <source>
        <dbReference type="Proteomes" id="UP000319462"/>
    </source>
</evidence>
<evidence type="ECO:0000256" key="1">
    <source>
        <dbReference type="SAM" id="MobiDB-lite"/>
    </source>
</evidence>
<evidence type="ECO:0000313" key="2">
    <source>
        <dbReference type="EMBL" id="SYZ69409.1"/>
    </source>
</evidence>
<proteinExistence type="predicted"/>
<feature type="region of interest" description="Disordered" evidence="1">
    <location>
        <begin position="1"/>
        <end position="52"/>
    </location>
</feature>
<name>A0A3P3ZGU4_LEIBR</name>
<sequence length="186" mass="20073">MLGGTYRDAAASGLSEENEEEELGLPSSSPRTSSAEACSRGRSAFGSGKDVLSRIPGNGAIRSLRTADADDEFALNIPFVASKGSASHIGLGAFASTGPTTSSHVESRPHQQRTPAATAETRSSVSDREQGERQLSIAGKWEKAESALLNKYQGSDILDDSDRRQDEEEFRAWKARDAFRRQQLQL</sequence>
<organism evidence="2 3">
    <name type="scientific">Leishmania braziliensis MHOM/BR/75/M2904</name>
    <dbReference type="NCBI Taxonomy" id="420245"/>
    <lineage>
        <taxon>Eukaryota</taxon>
        <taxon>Discoba</taxon>
        <taxon>Euglenozoa</taxon>
        <taxon>Kinetoplastea</taxon>
        <taxon>Metakinetoplastina</taxon>
        <taxon>Trypanosomatida</taxon>
        <taxon>Trypanosomatidae</taxon>
        <taxon>Leishmaniinae</taxon>
        <taxon>Leishmania</taxon>
        <taxon>Leishmania braziliensis species complex</taxon>
    </lineage>
</organism>
<protein>
    <submittedName>
        <fullName evidence="2">Hypothetical_protein</fullName>
    </submittedName>
</protein>
<dbReference type="AlphaFoldDB" id="A0A3P3ZGU4"/>
<dbReference type="EMBL" id="LS997633">
    <property type="protein sequence ID" value="SYZ69409.1"/>
    <property type="molecule type" value="Genomic_DNA"/>
</dbReference>
<reference evidence="2 3" key="1">
    <citation type="submission" date="2018-09" db="EMBL/GenBank/DDBJ databases">
        <authorList>
            <person name="Peiro R."/>
            <person name="Begona"/>
            <person name="Cbmso G."/>
            <person name="Lopez M."/>
            <person name="Gonzalez S."/>
        </authorList>
    </citation>
    <scope>NUCLEOTIDE SEQUENCE [LARGE SCALE GENOMIC DNA]</scope>
</reference>
<feature type="region of interest" description="Disordered" evidence="1">
    <location>
        <begin position="90"/>
        <end position="134"/>
    </location>
</feature>
<accession>A0A3P3ZGU4</accession>